<dbReference type="Proteomes" id="UP000286947">
    <property type="component" value="Unassembled WGS sequence"/>
</dbReference>
<sequence>MSNKLIREVKGNELLIDALAQAIMSGRPFRQATDSPYAFILADDVECLGLHVLQYVLEQKPFDLQKCTAFCDLFRKHTHESLYALSSAFSKWTNQHVIQPYFDCQSNGWRKTYTVKPEAKTSVDPSVLHFLCYMAIHYLKYGASFESITAECYFDYVCQLGGTALVEQLKQNGSGTLPQKLTRYYDDDIDCTANDVTACISIQLHHDTQQAYRKALQFIITLFKETDFPHSYYIQFNSPNISYLPIEDLPQTGAHALFAGAVQYSDLHPLIAEYANTVMRIWHWYTDLEEHDASAMPSTFAVFALGLAGRQYFPLVSRYMQTCDEEHQTVQPPFTTAFIGQYGIDAQSLAVFVDCILSMEEHPPVEGVAQLMANTTCLQDLLKIKNDFSDRLRYKDLDERTRNDADELNSLQNILWEQICYAIWGLPETWPDIIEQAPPQLRPLYQQILTTADDE</sequence>
<dbReference type="InterPro" id="IPR046136">
    <property type="entry name" value="DUF6138"/>
</dbReference>
<organism evidence="1 2">
    <name type="scientific">Saezia sanguinis</name>
    <dbReference type="NCBI Taxonomy" id="1965230"/>
    <lineage>
        <taxon>Bacteria</taxon>
        <taxon>Pseudomonadati</taxon>
        <taxon>Pseudomonadota</taxon>
        <taxon>Betaproteobacteria</taxon>
        <taxon>Burkholderiales</taxon>
        <taxon>Saeziaceae</taxon>
        <taxon>Saezia</taxon>
    </lineage>
</organism>
<keyword evidence="2" id="KW-1185">Reference proteome</keyword>
<evidence type="ECO:0000313" key="1">
    <source>
        <dbReference type="EMBL" id="RUS66018.1"/>
    </source>
</evidence>
<protein>
    <submittedName>
        <fullName evidence="1">Uncharacterized protein</fullName>
    </submittedName>
</protein>
<accession>A0A433SB90</accession>
<comment type="caution">
    <text evidence="1">The sequence shown here is derived from an EMBL/GenBank/DDBJ whole genome shotgun (WGS) entry which is preliminary data.</text>
</comment>
<dbReference type="Pfam" id="PF19635">
    <property type="entry name" value="DUF6138"/>
    <property type="match status" value="1"/>
</dbReference>
<dbReference type="RefSeq" id="WP_126980556.1">
    <property type="nucleotide sequence ID" value="NZ_PQSP01000007.1"/>
</dbReference>
<reference evidence="1 2" key="1">
    <citation type="submission" date="2018-01" db="EMBL/GenBank/DDBJ databases">
        <title>Saezia sanguinis gen. nov., sp. nov., in the order Burkholderiales isolated from human blood.</title>
        <authorList>
            <person name="Medina-Pascual M.J."/>
            <person name="Valdezate S."/>
            <person name="Monzon S."/>
            <person name="Cuesta I."/>
            <person name="Carrasco G."/>
            <person name="Villalon P."/>
            <person name="Saez-Nieto J.A."/>
        </authorList>
    </citation>
    <scope>NUCLEOTIDE SEQUENCE [LARGE SCALE GENOMIC DNA]</scope>
    <source>
        <strain evidence="1 2">CNM695-12</strain>
    </source>
</reference>
<evidence type="ECO:0000313" key="2">
    <source>
        <dbReference type="Proteomes" id="UP000286947"/>
    </source>
</evidence>
<name>A0A433SB90_9BURK</name>
<dbReference type="EMBL" id="PQSP01000007">
    <property type="protein sequence ID" value="RUS66018.1"/>
    <property type="molecule type" value="Genomic_DNA"/>
</dbReference>
<dbReference type="AlphaFoldDB" id="A0A433SB90"/>
<dbReference type="OrthoDB" id="1089802at2"/>
<proteinExistence type="predicted"/>
<gene>
    <name evidence="1" type="ORF">CUZ56_02376</name>
</gene>